<dbReference type="Gene3D" id="3.40.50.450">
    <property type="match status" value="1"/>
</dbReference>
<evidence type="ECO:0000313" key="2">
    <source>
        <dbReference type="Proteomes" id="UP000092612"/>
    </source>
</evidence>
<dbReference type="SUPFAM" id="SSF52309">
    <property type="entry name" value="N-(deoxy)ribosyltransferase-like"/>
    <property type="match status" value="1"/>
</dbReference>
<dbReference type="EMBL" id="LSFL01000031">
    <property type="protein sequence ID" value="OBY65224.1"/>
    <property type="molecule type" value="Genomic_DNA"/>
</dbReference>
<organism evidence="1 2">
    <name type="scientific">Polaribacter reichenbachii</name>
    <dbReference type="NCBI Taxonomy" id="996801"/>
    <lineage>
        <taxon>Bacteria</taxon>
        <taxon>Pseudomonadati</taxon>
        <taxon>Bacteroidota</taxon>
        <taxon>Flavobacteriia</taxon>
        <taxon>Flavobacteriales</taxon>
        <taxon>Flavobacteriaceae</taxon>
    </lineage>
</organism>
<evidence type="ECO:0000313" key="1">
    <source>
        <dbReference type="EMBL" id="OBY65224.1"/>
    </source>
</evidence>
<keyword evidence="2" id="KW-1185">Reference proteome</keyword>
<comment type="caution">
    <text evidence="1">The sequence shown here is derived from an EMBL/GenBank/DDBJ whole genome shotgun (WGS) entry which is preliminary data.</text>
</comment>
<gene>
    <name evidence="1" type="ORF">LPB301_08950</name>
</gene>
<sequence>MKQEGFIFVLMPFDSTFDDIYNFGIKQTANKCGFYCERVDEQIFEGSILTRIYNQIEKADIIIADLSNKNPNVFYETGYAHALNKNVILLTQKTEDIPFDLKHYPHIIYKNNIGTLSESLELKLNWFKKNKNEERADESGFIEFYNDGNKIEENGTVIFNDIEHLHPFIEDEDELAGTNHISFTLNLYNSGNKIMDTISDLGLEIENIFTDSRLNDYEERKVIQLPNNKVLIPSGYVDLVYPKSWSSLKFYIGTKSQFKKLPTEMVLKVYKENGVNSIPLKIEYRNVKIK</sequence>
<dbReference type="Proteomes" id="UP000092612">
    <property type="component" value="Unassembled WGS sequence"/>
</dbReference>
<reference evidence="2" key="1">
    <citation type="submission" date="2016-02" db="EMBL/GenBank/DDBJ databases">
        <title>Paenibacillus sp. LPB0068, isolated from Crassostrea gigas.</title>
        <authorList>
            <person name="Shin S.-K."/>
            <person name="Yi H."/>
        </authorList>
    </citation>
    <scope>NUCLEOTIDE SEQUENCE [LARGE SCALE GENOMIC DNA]</scope>
    <source>
        <strain evidence="2">KCTC 23969</strain>
    </source>
</reference>
<protein>
    <submittedName>
        <fullName evidence="1">Uncharacterized protein</fullName>
    </submittedName>
</protein>
<dbReference type="KEGG" id="prn:BW723_12825"/>
<accession>A0A1B8U015</accession>
<dbReference type="RefSeq" id="WP_068360376.1">
    <property type="nucleotide sequence ID" value="NZ_CP019337.1"/>
</dbReference>
<proteinExistence type="predicted"/>
<dbReference type="OrthoDB" id="9815193at2"/>
<dbReference type="AlphaFoldDB" id="A0A1B8U015"/>
<name>A0A1B8U015_9FLAO</name>